<comment type="caution">
    <text evidence="1">The sequence shown here is derived from an EMBL/GenBank/DDBJ whole genome shotgun (WGS) entry which is preliminary data.</text>
</comment>
<dbReference type="RefSeq" id="WP_151163376.1">
    <property type="nucleotide sequence ID" value="NZ_WKJO01000001.1"/>
</dbReference>
<accession>A0A6A8GKF8</accession>
<organism evidence="1 2">
    <name type="scientific">Haloferax litoreum</name>
    <dbReference type="NCBI Taxonomy" id="2666140"/>
    <lineage>
        <taxon>Archaea</taxon>
        <taxon>Methanobacteriati</taxon>
        <taxon>Methanobacteriota</taxon>
        <taxon>Stenosarchaea group</taxon>
        <taxon>Halobacteria</taxon>
        <taxon>Halobacteriales</taxon>
        <taxon>Haloferacaceae</taxon>
        <taxon>Haloferax</taxon>
    </lineage>
</organism>
<keyword evidence="2" id="KW-1185">Reference proteome</keyword>
<dbReference type="Pfam" id="PF04250">
    <property type="entry name" value="DUF429"/>
    <property type="match status" value="1"/>
</dbReference>
<proteinExistence type="predicted"/>
<evidence type="ECO:0000313" key="2">
    <source>
        <dbReference type="Proteomes" id="UP000439022"/>
    </source>
</evidence>
<dbReference type="EMBL" id="WKJO01000001">
    <property type="protein sequence ID" value="MRX22932.1"/>
    <property type="molecule type" value="Genomic_DNA"/>
</dbReference>
<protein>
    <submittedName>
        <fullName evidence="1">DUF429 domain-containing protein</fullName>
    </submittedName>
</protein>
<sequence>MPASRTVVGVDGCRAGWVCAYYSPDGFAIRVVSDFQSVWDDAHDRDVNLVLVDVPIGLPTSERRACDVEARTRLGSRASTVFFAPVRDVLDVSSHEQASARNRDRTGAGLSIQAWNLVPKIRAVDSVLQSTPCARERIREAHPELAFAAFAGEPLAESKSTVEGRERRLDVLQRVAPDDDPRGVYRDTLADTLRRDVARDDIIDALALAVAATYPLVTLPESPPSDATGLPMAIHVPQTSKKCASINL</sequence>
<dbReference type="Proteomes" id="UP000439022">
    <property type="component" value="Unassembled WGS sequence"/>
</dbReference>
<dbReference type="InterPro" id="IPR007362">
    <property type="entry name" value="DUF429"/>
</dbReference>
<dbReference type="AlphaFoldDB" id="A0A6A8GKF8"/>
<evidence type="ECO:0000313" key="1">
    <source>
        <dbReference type="EMBL" id="MRX22932.1"/>
    </source>
</evidence>
<name>A0A6A8GKF8_9EURY</name>
<reference evidence="1 2" key="1">
    <citation type="submission" date="2019-11" db="EMBL/GenBank/DDBJ databases">
        <title>Whole genome sequence of Haloferax sp. MBLA0076.</title>
        <authorList>
            <person name="Seo M.-J."/>
            <person name="Cho E.-S."/>
        </authorList>
    </citation>
    <scope>NUCLEOTIDE SEQUENCE [LARGE SCALE GENOMIC DNA]</scope>
    <source>
        <strain evidence="1 2">MBLA0076</strain>
    </source>
</reference>
<gene>
    <name evidence="1" type="ORF">GJR96_13340</name>
</gene>